<protein>
    <submittedName>
        <fullName evidence="2">Uncharacterized protein</fullName>
    </submittedName>
</protein>
<proteinExistence type="predicted"/>
<dbReference type="EMBL" id="BMGC01000016">
    <property type="protein sequence ID" value="GGB35265.1"/>
    <property type="molecule type" value="Genomic_DNA"/>
</dbReference>
<gene>
    <name evidence="2" type="ORF">GCM10011489_24130</name>
</gene>
<reference evidence="2" key="2">
    <citation type="submission" date="2020-09" db="EMBL/GenBank/DDBJ databases">
        <authorList>
            <person name="Sun Q."/>
            <person name="Zhou Y."/>
        </authorList>
    </citation>
    <scope>NUCLEOTIDE SEQUENCE</scope>
    <source>
        <strain evidence="2">CGMCC 1.12827</strain>
    </source>
</reference>
<feature type="region of interest" description="Disordered" evidence="1">
    <location>
        <begin position="46"/>
        <end position="67"/>
    </location>
</feature>
<keyword evidence="3" id="KW-1185">Reference proteome</keyword>
<dbReference type="AlphaFoldDB" id="A0A916WUJ1"/>
<evidence type="ECO:0000256" key="1">
    <source>
        <dbReference type="SAM" id="MobiDB-lite"/>
    </source>
</evidence>
<name>A0A916WUJ1_9ACTN</name>
<accession>A0A916WUJ1</accession>
<feature type="region of interest" description="Disordered" evidence="1">
    <location>
        <begin position="1"/>
        <end position="33"/>
    </location>
</feature>
<dbReference type="Proteomes" id="UP000621454">
    <property type="component" value="Unassembled WGS sequence"/>
</dbReference>
<dbReference type="RefSeq" id="WP_188586835.1">
    <property type="nucleotide sequence ID" value="NZ_BMGC01000016.1"/>
</dbReference>
<reference evidence="2" key="1">
    <citation type="journal article" date="2014" name="Int. J. Syst. Evol. Microbiol.">
        <title>Complete genome sequence of Corynebacterium casei LMG S-19264T (=DSM 44701T), isolated from a smear-ripened cheese.</title>
        <authorList>
            <consortium name="US DOE Joint Genome Institute (JGI-PGF)"/>
            <person name="Walter F."/>
            <person name="Albersmeier A."/>
            <person name="Kalinowski J."/>
            <person name="Ruckert C."/>
        </authorList>
    </citation>
    <scope>NUCLEOTIDE SEQUENCE</scope>
    <source>
        <strain evidence="2">CGMCC 1.12827</strain>
    </source>
</reference>
<sequence>MTGEPEETADERRKRMRREIIKANHPDHGGDPDRLIEALRRFDALHPDPGTRSGVVSPPAEAPAPDVFVAGGPVRRWRRQLAARVRAADARRADLSRKVRRSHTARTRARRIRGGRKYFDI</sequence>
<feature type="compositionally biased region" description="Basic and acidic residues" evidence="1">
    <location>
        <begin position="10"/>
        <end position="33"/>
    </location>
</feature>
<organism evidence="2 3">
    <name type="scientific">Gordonia jinhuaensis</name>
    <dbReference type="NCBI Taxonomy" id="1517702"/>
    <lineage>
        <taxon>Bacteria</taxon>
        <taxon>Bacillati</taxon>
        <taxon>Actinomycetota</taxon>
        <taxon>Actinomycetes</taxon>
        <taxon>Mycobacteriales</taxon>
        <taxon>Gordoniaceae</taxon>
        <taxon>Gordonia</taxon>
    </lineage>
</organism>
<evidence type="ECO:0000313" key="3">
    <source>
        <dbReference type="Proteomes" id="UP000621454"/>
    </source>
</evidence>
<comment type="caution">
    <text evidence="2">The sequence shown here is derived from an EMBL/GenBank/DDBJ whole genome shotgun (WGS) entry which is preliminary data.</text>
</comment>
<evidence type="ECO:0000313" key="2">
    <source>
        <dbReference type="EMBL" id="GGB35265.1"/>
    </source>
</evidence>